<sequence>MTAPLPGDAVLVSPSARRRLPTLGVLALFLGAYLLLGAAGLVEPWLVWAGVIVFGTILLVGLAGSVRARGAPAGRGRRHGARRWHDPWSDVAEVRVTGLQPRWLFVVSLGYRVVAVVGRPGVQLPALPSASPGRCLRASARLQDRWYGTRLVVMPYAFDTSTDALLAAVRRFSDVPVVSG</sequence>
<protein>
    <submittedName>
        <fullName evidence="2">DUF4175 domain-containing protein</fullName>
    </submittedName>
</protein>
<evidence type="ECO:0000313" key="2">
    <source>
        <dbReference type="EMBL" id="NEL53749.1"/>
    </source>
</evidence>
<accession>A0A7K3WCS3</accession>
<dbReference type="Proteomes" id="UP000470470">
    <property type="component" value="Unassembled WGS sequence"/>
</dbReference>
<reference evidence="2 3" key="1">
    <citation type="submission" date="2020-02" db="EMBL/GenBank/DDBJ databases">
        <title>The whole genome sequence of CPCC 205119.</title>
        <authorList>
            <person name="Jiang Z."/>
        </authorList>
    </citation>
    <scope>NUCLEOTIDE SEQUENCE [LARGE SCALE GENOMIC DNA]</scope>
    <source>
        <strain evidence="2 3">CPCC 205119</strain>
    </source>
</reference>
<comment type="caution">
    <text evidence="2">The sequence shown here is derived from an EMBL/GenBank/DDBJ whole genome shotgun (WGS) entry which is preliminary data.</text>
</comment>
<keyword evidence="1" id="KW-1133">Transmembrane helix</keyword>
<dbReference type="EMBL" id="JAAGWK010000009">
    <property type="protein sequence ID" value="NEL53749.1"/>
    <property type="molecule type" value="Genomic_DNA"/>
</dbReference>
<name>A0A7K3WCS3_9ACTN</name>
<keyword evidence="3" id="KW-1185">Reference proteome</keyword>
<dbReference type="AlphaFoldDB" id="A0A7K3WCS3"/>
<keyword evidence="1" id="KW-0472">Membrane</keyword>
<gene>
    <name evidence="2" type="ORF">G1H19_07005</name>
</gene>
<organism evidence="2 3">
    <name type="scientific">Goekera deserti</name>
    <dbReference type="NCBI Taxonomy" id="2497753"/>
    <lineage>
        <taxon>Bacteria</taxon>
        <taxon>Bacillati</taxon>
        <taxon>Actinomycetota</taxon>
        <taxon>Actinomycetes</taxon>
        <taxon>Geodermatophilales</taxon>
        <taxon>Geodermatophilaceae</taxon>
        <taxon>Goekera</taxon>
    </lineage>
</organism>
<dbReference type="RefSeq" id="WP_152728343.1">
    <property type="nucleotide sequence ID" value="NZ_JAABOZ010000002.1"/>
</dbReference>
<evidence type="ECO:0000256" key="1">
    <source>
        <dbReference type="SAM" id="Phobius"/>
    </source>
</evidence>
<evidence type="ECO:0000313" key="3">
    <source>
        <dbReference type="Proteomes" id="UP000470470"/>
    </source>
</evidence>
<feature type="transmembrane region" description="Helical" evidence="1">
    <location>
        <begin position="20"/>
        <end position="39"/>
    </location>
</feature>
<keyword evidence="1" id="KW-0812">Transmembrane</keyword>
<feature type="transmembrane region" description="Helical" evidence="1">
    <location>
        <begin position="45"/>
        <end position="68"/>
    </location>
</feature>
<proteinExistence type="predicted"/>